<evidence type="ECO:0000256" key="7">
    <source>
        <dbReference type="ARBA" id="ARBA00023179"/>
    </source>
</evidence>
<dbReference type="InterPro" id="IPR002928">
    <property type="entry name" value="Myosin_tail"/>
</dbReference>
<evidence type="ECO:0000256" key="6">
    <source>
        <dbReference type="ARBA" id="ARBA00023175"/>
    </source>
</evidence>
<feature type="compositionally biased region" description="Polar residues" evidence="8">
    <location>
        <begin position="186"/>
        <end position="199"/>
    </location>
</feature>
<evidence type="ECO:0000313" key="10">
    <source>
        <dbReference type="EMBL" id="CAI9563747.1"/>
    </source>
</evidence>
<dbReference type="Proteomes" id="UP001162483">
    <property type="component" value="Unassembled WGS sequence"/>
</dbReference>
<dbReference type="PANTHER" id="PTHR46349:SF7">
    <property type="entry name" value="MYOSIN TAIL DOMAIN-CONTAINING PROTEIN"/>
    <property type="match status" value="1"/>
</dbReference>
<evidence type="ECO:0000256" key="5">
    <source>
        <dbReference type="ARBA" id="ARBA00023123"/>
    </source>
</evidence>
<evidence type="ECO:0000256" key="3">
    <source>
        <dbReference type="ARBA" id="ARBA00022490"/>
    </source>
</evidence>
<evidence type="ECO:0000256" key="4">
    <source>
        <dbReference type="ARBA" id="ARBA00023054"/>
    </source>
</evidence>
<name>A0ABN9CXS8_9NEOB</name>
<evidence type="ECO:0000256" key="1">
    <source>
        <dbReference type="ARBA" id="ARBA00004657"/>
    </source>
</evidence>
<evidence type="ECO:0000313" key="11">
    <source>
        <dbReference type="Proteomes" id="UP001162483"/>
    </source>
</evidence>
<comment type="subcellular location">
    <subcellularLocation>
        <location evidence="1">Cytoplasm</location>
        <location evidence="1">Myofibril</location>
    </subcellularLocation>
</comment>
<keyword evidence="3" id="KW-0963">Cytoplasm</keyword>
<evidence type="ECO:0000259" key="9">
    <source>
        <dbReference type="Pfam" id="PF01576"/>
    </source>
</evidence>
<protein>
    <recommendedName>
        <fullName evidence="9">Myosin tail domain-containing protein</fullName>
    </recommendedName>
</protein>
<feature type="domain" description="Myosin tail" evidence="9">
    <location>
        <begin position="2"/>
        <end position="201"/>
    </location>
</feature>
<dbReference type="Gene3D" id="6.10.250.2420">
    <property type="match status" value="1"/>
</dbReference>
<comment type="caution">
    <text evidence="10">The sequence shown here is derived from an EMBL/GenBank/DDBJ whole genome shotgun (WGS) entry which is preliminary data.</text>
</comment>
<dbReference type="Pfam" id="PF01576">
    <property type="entry name" value="Myosin_tail_1"/>
    <property type="match status" value="1"/>
</dbReference>
<feature type="region of interest" description="Disordered" evidence="8">
    <location>
        <begin position="158"/>
        <end position="253"/>
    </location>
</feature>
<keyword evidence="2" id="KW-0787">Thick filament</keyword>
<keyword evidence="11" id="KW-1185">Reference proteome</keyword>
<evidence type="ECO:0000256" key="8">
    <source>
        <dbReference type="SAM" id="MobiDB-lite"/>
    </source>
</evidence>
<accession>A0ABN9CXS8</accession>
<dbReference type="PANTHER" id="PTHR46349">
    <property type="entry name" value="CINGULIN-LIKE PROTEIN 1-RELATED"/>
    <property type="match status" value="1"/>
</dbReference>
<keyword evidence="6" id="KW-0505">Motor protein</keyword>
<keyword evidence="4" id="KW-0175">Coiled coil</keyword>
<keyword evidence="5" id="KW-0518">Myosin</keyword>
<feature type="compositionally biased region" description="Polar residues" evidence="8">
    <location>
        <begin position="241"/>
        <end position="253"/>
    </location>
</feature>
<sequence>MDEKRALEARIAQLEEELDEEQSNMELLNDRYRKYTLQVETMTTELAAERSFSQKAENARQQLERQNKELKVKLNEMDSSVRSKYKIAIASLEAKIAQLEEQMEQESKERVLANKLVRRAEKRLKEVLLQVEEERRSADQFKDQLEKAHIRMKQLKRQLEEAEEEASRANSNRRRLQRELEDVTESAESMNREVNTLRNRLSKLERQQRKRGPLQFTHRTIRTVYHLEGVSDEEAEAPSGEPSTNHQQPPQQE</sequence>
<proteinExistence type="predicted"/>
<keyword evidence="7" id="KW-0514">Muscle protein</keyword>
<organism evidence="10 11">
    <name type="scientific">Staurois parvus</name>
    <dbReference type="NCBI Taxonomy" id="386267"/>
    <lineage>
        <taxon>Eukaryota</taxon>
        <taxon>Metazoa</taxon>
        <taxon>Chordata</taxon>
        <taxon>Craniata</taxon>
        <taxon>Vertebrata</taxon>
        <taxon>Euteleostomi</taxon>
        <taxon>Amphibia</taxon>
        <taxon>Batrachia</taxon>
        <taxon>Anura</taxon>
        <taxon>Neobatrachia</taxon>
        <taxon>Ranoidea</taxon>
        <taxon>Ranidae</taxon>
        <taxon>Staurois</taxon>
    </lineage>
</organism>
<gene>
    <name evidence="10" type="ORF">SPARVUS_LOCUS5800034</name>
</gene>
<dbReference type="EMBL" id="CATNWA010012609">
    <property type="protein sequence ID" value="CAI9563747.1"/>
    <property type="molecule type" value="Genomic_DNA"/>
</dbReference>
<reference evidence="10" key="1">
    <citation type="submission" date="2023-05" db="EMBL/GenBank/DDBJ databases">
        <authorList>
            <person name="Stuckert A."/>
        </authorList>
    </citation>
    <scope>NUCLEOTIDE SEQUENCE</scope>
</reference>
<evidence type="ECO:0000256" key="2">
    <source>
        <dbReference type="ARBA" id="ARBA00022433"/>
    </source>
</evidence>